<evidence type="ECO:0000256" key="1">
    <source>
        <dbReference type="SAM" id="MobiDB-lite"/>
    </source>
</evidence>
<organism evidence="4 5">
    <name type="scientific">Nocardiopsis terrae</name>
    <dbReference type="NCBI Taxonomy" id="372655"/>
    <lineage>
        <taxon>Bacteria</taxon>
        <taxon>Bacillati</taxon>
        <taxon>Actinomycetota</taxon>
        <taxon>Actinomycetes</taxon>
        <taxon>Streptosporangiales</taxon>
        <taxon>Nocardiopsidaceae</taxon>
        <taxon>Nocardiopsis</taxon>
    </lineage>
</organism>
<dbReference type="EMBL" id="JADBDY010000001">
    <property type="protein sequence ID" value="MBE1457242.1"/>
    <property type="molecule type" value="Genomic_DNA"/>
</dbReference>
<feature type="transmembrane region" description="Helical" evidence="2">
    <location>
        <begin position="162"/>
        <end position="190"/>
    </location>
</feature>
<dbReference type="RefSeq" id="WP_191273277.1">
    <property type="nucleotide sequence ID" value="NZ_BMXJ01000006.1"/>
</dbReference>
<keyword evidence="2" id="KW-0812">Transmembrane</keyword>
<accession>A0ABR9HDY5</accession>
<feature type="region of interest" description="Disordered" evidence="1">
    <location>
        <begin position="196"/>
        <end position="229"/>
    </location>
</feature>
<evidence type="ECO:0000256" key="2">
    <source>
        <dbReference type="SAM" id="Phobius"/>
    </source>
</evidence>
<protein>
    <submittedName>
        <fullName evidence="4">Heme exporter protein D</fullName>
    </submittedName>
</protein>
<dbReference type="Proteomes" id="UP000598217">
    <property type="component" value="Unassembled WGS sequence"/>
</dbReference>
<keyword evidence="2" id="KW-0472">Membrane</keyword>
<evidence type="ECO:0000259" key="3">
    <source>
        <dbReference type="Pfam" id="PF13548"/>
    </source>
</evidence>
<evidence type="ECO:0000313" key="5">
    <source>
        <dbReference type="Proteomes" id="UP000598217"/>
    </source>
</evidence>
<feature type="transmembrane region" description="Helical" evidence="2">
    <location>
        <begin position="140"/>
        <end position="156"/>
    </location>
</feature>
<keyword evidence="2" id="KW-1133">Transmembrane helix</keyword>
<comment type="caution">
    <text evidence="4">The sequence shown here is derived from an EMBL/GenBank/DDBJ whole genome shotgun (WGS) entry which is preliminary data.</text>
</comment>
<dbReference type="InterPro" id="IPR025196">
    <property type="entry name" value="DUF4126"/>
</dbReference>
<feature type="domain" description="DUF4126" evidence="3">
    <location>
        <begin position="5"/>
        <end position="192"/>
    </location>
</feature>
<proteinExistence type="predicted"/>
<dbReference type="Pfam" id="PF13548">
    <property type="entry name" value="DUF4126"/>
    <property type="match status" value="1"/>
</dbReference>
<gene>
    <name evidence="4" type="ORF">H4W79_001456</name>
</gene>
<name>A0ABR9HDY5_9ACTN</name>
<keyword evidence="5" id="KW-1185">Reference proteome</keyword>
<reference evidence="4 5" key="1">
    <citation type="submission" date="2020-10" db="EMBL/GenBank/DDBJ databases">
        <title>Sequencing the genomes of 1000 actinobacteria strains.</title>
        <authorList>
            <person name="Klenk H.-P."/>
        </authorList>
    </citation>
    <scope>NUCLEOTIDE SEQUENCE [LARGE SCALE GENOMIC DNA]</scope>
    <source>
        <strain evidence="4 5">DSM 45157</strain>
    </source>
</reference>
<feature type="compositionally biased region" description="Pro residues" evidence="1">
    <location>
        <begin position="204"/>
        <end position="218"/>
    </location>
</feature>
<sequence>MLASLTGLGLASAAGLNAYVPLLVVGLVARYTDLVPLGPAWAWLEHPATLISLGVLLVVEFAADKVPALDSANDLLQTLVRPTSGGITFAAGTSAVGLTEITGEASGAAASTGGIAWGSVIAGTVIALLFHLAKALARPVINTLTLGAGAPVASFAEDVASFLASVIAVLLPLLVLIVFPLMVAAVVWAVRRSRRRRARSTAPRPGPGTVPGPGPRPGPHQARGRRGPW</sequence>
<feature type="transmembrane region" description="Helical" evidence="2">
    <location>
        <begin position="114"/>
        <end position="133"/>
    </location>
</feature>
<evidence type="ECO:0000313" key="4">
    <source>
        <dbReference type="EMBL" id="MBE1457242.1"/>
    </source>
</evidence>